<comment type="similarity">
    <text evidence="2">Belongs to the bacterial solute-binding protein 8 family.</text>
</comment>
<dbReference type="InterPro" id="IPR051313">
    <property type="entry name" value="Bact_iron-sidero_bind"/>
</dbReference>
<keyword evidence="9" id="KW-1185">Reference proteome</keyword>
<gene>
    <name evidence="8" type="ordered locus">HCH_06571</name>
</gene>
<evidence type="ECO:0000256" key="2">
    <source>
        <dbReference type="ARBA" id="ARBA00008814"/>
    </source>
</evidence>
<dbReference type="Gene3D" id="3.40.50.1980">
    <property type="entry name" value="Nitrogenase molybdenum iron protein domain"/>
    <property type="match status" value="2"/>
</dbReference>
<keyword evidence="4" id="KW-0408">Iron</keyword>
<proteinExistence type="inferred from homology"/>
<dbReference type="InterPro" id="IPR002491">
    <property type="entry name" value="ABC_transptr_periplasmic_BD"/>
</dbReference>
<dbReference type="Pfam" id="PF01497">
    <property type="entry name" value="Peripla_BP_2"/>
    <property type="match status" value="1"/>
</dbReference>
<name>Q2S816_HAHCH</name>
<feature type="chain" id="PRO_5004214864" evidence="6">
    <location>
        <begin position="30"/>
        <end position="337"/>
    </location>
</feature>
<keyword evidence="4" id="KW-0410">Iron transport</keyword>
<feature type="signal peptide" evidence="6">
    <location>
        <begin position="1"/>
        <end position="29"/>
    </location>
</feature>
<dbReference type="PROSITE" id="PS50983">
    <property type="entry name" value="FE_B12_PBP"/>
    <property type="match status" value="1"/>
</dbReference>
<feature type="domain" description="Fe/B12 periplasmic-binding" evidence="7">
    <location>
        <begin position="75"/>
        <end position="336"/>
    </location>
</feature>
<evidence type="ECO:0000313" key="8">
    <source>
        <dbReference type="EMBL" id="ABC33208.1"/>
    </source>
</evidence>
<dbReference type="HOGENOM" id="CLU_038034_0_2_6"/>
<evidence type="ECO:0000256" key="4">
    <source>
        <dbReference type="ARBA" id="ARBA00022496"/>
    </source>
</evidence>
<dbReference type="OrthoDB" id="9793175at2"/>
<keyword evidence="4" id="KW-0406">Ion transport</keyword>
<keyword evidence="3" id="KW-0813">Transport</keyword>
<dbReference type="GO" id="GO:1901678">
    <property type="term" value="P:iron coordination entity transport"/>
    <property type="evidence" value="ECO:0007669"/>
    <property type="project" value="UniProtKB-ARBA"/>
</dbReference>
<dbReference type="RefSeq" id="WP_011400260.1">
    <property type="nucleotide sequence ID" value="NC_007645.1"/>
</dbReference>
<protein>
    <submittedName>
        <fullName evidence="8">ABC-type Fe3+-hydroxamate transport system, periplasmic component</fullName>
    </submittedName>
</protein>
<evidence type="ECO:0000256" key="6">
    <source>
        <dbReference type="SAM" id="SignalP"/>
    </source>
</evidence>
<sequence>MADKNSSPTKKFALLAISAALALGFTALAMQKPDATTESAQTESAAPADQPLAVATKDITDAAGRRVSVPVEPKRVLALGEFDMDAMLALGMKPVGVTDGRGQQTPPSYLKDLSAGIESIGRLAQPSIDKVIAAQPDLILTGTIQDEKLISQLQQIAPTVITSATSENWRDMFKRIATALGKESEAESFLVKYNEKAAKLRESLENPENVSVSVVRWSPKGPTYMLRDVFISQVIEDVGLSRPPAQQESGIHSAPLSLEALHEIDGDWIFVGTLSPVGDAADTFAEIRDNAAFKQLSGVNNGHLVLIDGSLWTSVGGPLAAMAALEDIEKAMLGKQG</sequence>
<dbReference type="KEGG" id="hch:HCH_06571"/>
<dbReference type="SUPFAM" id="SSF53807">
    <property type="entry name" value="Helical backbone' metal receptor"/>
    <property type="match status" value="1"/>
</dbReference>
<organism evidence="8 9">
    <name type="scientific">Hahella chejuensis (strain KCTC 2396)</name>
    <dbReference type="NCBI Taxonomy" id="349521"/>
    <lineage>
        <taxon>Bacteria</taxon>
        <taxon>Pseudomonadati</taxon>
        <taxon>Pseudomonadota</taxon>
        <taxon>Gammaproteobacteria</taxon>
        <taxon>Oceanospirillales</taxon>
        <taxon>Hahellaceae</taxon>
        <taxon>Hahella</taxon>
    </lineage>
</organism>
<dbReference type="PANTHER" id="PTHR30532">
    <property type="entry name" value="IRON III DICITRATE-BINDING PERIPLASMIC PROTEIN"/>
    <property type="match status" value="1"/>
</dbReference>
<reference evidence="8 9" key="1">
    <citation type="journal article" date="2005" name="Nucleic Acids Res.">
        <title>Genomic blueprint of Hahella chejuensis, a marine microbe producing an algicidal agent.</title>
        <authorList>
            <person name="Jeong H."/>
            <person name="Yim J.H."/>
            <person name="Lee C."/>
            <person name="Choi S.-H."/>
            <person name="Park Y.K."/>
            <person name="Yoon S.H."/>
            <person name="Hur C.-G."/>
            <person name="Kang H.-Y."/>
            <person name="Kim D."/>
            <person name="Lee H.H."/>
            <person name="Park K.H."/>
            <person name="Park S.-H."/>
            <person name="Park H.-S."/>
            <person name="Lee H.K."/>
            <person name="Oh T.K."/>
            <person name="Kim J.F."/>
        </authorList>
    </citation>
    <scope>NUCLEOTIDE SEQUENCE [LARGE SCALE GENOMIC DNA]</scope>
    <source>
        <strain evidence="8 9">KCTC 2396</strain>
    </source>
</reference>
<dbReference type="STRING" id="349521.HCH_06571"/>
<dbReference type="CDD" id="cd01146">
    <property type="entry name" value="FhuD"/>
    <property type="match status" value="1"/>
</dbReference>
<dbReference type="GO" id="GO:0030288">
    <property type="term" value="C:outer membrane-bounded periplasmic space"/>
    <property type="evidence" value="ECO:0007669"/>
    <property type="project" value="TreeGrafter"/>
</dbReference>
<evidence type="ECO:0000256" key="3">
    <source>
        <dbReference type="ARBA" id="ARBA00022448"/>
    </source>
</evidence>
<accession>Q2S816</accession>
<evidence type="ECO:0000259" key="7">
    <source>
        <dbReference type="PROSITE" id="PS50983"/>
    </source>
</evidence>
<evidence type="ECO:0000313" key="9">
    <source>
        <dbReference type="Proteomes" id="UP000000238"/>
    </source>
</evidence>
<dbReference type="AlphaFoldDB" id="Q2S816"/>
<dbReference type="PANTHER" id="PTHR30532:SF25">
    <property type="entry name" value="IRON(III) DICITRATE-BINDING PERIPLASMIC PROTEIN"/>
    <property type="match status" value="1"/>
</dbReference>
<dbReference type="Proteomes" id="UP000000238">
    <property type="component" value="Chromosome"/>
</dbReference>
<dbReference type="eggNOG" id="COG0614">
    <property type="taxonomic scope" value="Bacteria"/>
</dbReference>
<evidence type="ECO:0000256" key="5">
    <source>
        <dbReference type="ARBA" id="ARBA00022729"/>
    </source>
</evidence>
<evidence type="ECO:0000256" key="1">
    <source>
        <dbReference type="ARBA" id="ARBA00004196"/>
    </source>
</evidence>
<keyword evidence="5 6" id="KW-0732">Signal</keyword>
<comment type="subcellular location">
    <subcellularLocation>
        <location evidence="1">Cell envelope</location>
    </subcellularLocation>
</comment>
<dbReference type="EMBL" id="CP000155">
    <property type="protein sequence ID" value="ABC33208.1"/>
    <property type="molecule type" value="Genomic_DNA"/>
</dbReference>